<accession>A0A6G5SJI2</accession>
<dbReference type="EMBL" id="CP029078">
    <property type="protein sequence ID" value="QCN86982.1"/>
    <property type="molecule type" value="Genomic_DNA"/>
</dbReference>
<evidence type="ECO:0000256" key="1">
    <source>
        <dbReference type="SAM" id="MobiDB-lite"/>
    </source>
</evidence>
<protein>
    <submittedName>
        <fullName evidence="2">Uncharacterized protein</fullName>
    </submittedName>
</protein>
<gene>
    <name evidence="2" type="ORF">DDJ31_20115</name>
</gene>
<evidence type="ECO:0000313" key="2">
    <source>
        <dbReference type="EMBL" id="QCN86982.1"/>
    </source>
</evidence>
<feature type="region of interest" description="Disordered" evidence="1">
    <location>
        <begin position="188"/>
        <end position="208"/>
    </location>
</feature>
<dbReference type="AlphaFoldDB" id="A0A6G5SJI2"/>
<proteinExistence type="predicted"/>
<keyword evidence="3" id="KW-1185">Reference proteome</keyword>
<name>A0A6G5SJI2_STRGD</name>
<dbReference type="Proteomes" id="UP000501753">
    <property type="component" value="Chromosome"/>
</dbReference>
<sequence>MVVQHTTMHLASIATVAPLLTAGAALIVGGVTRWTQRGVARDRIRWEGKLEIAKFDAARFETTLQHFMDAADAGNRYMAALPDIDATDFKQREEYVFAILVPIGRARVEAHALPQFLGIDEVKASIKRLEKLVAIPESNDALLEIWDAKGIGDAVALLSKGRSSYMREVTQLEVPNWRRFVPSRRHRAIPAQEPATPSSGALLSDTSG</sequence>
<feature type="compositionally biased region" description="Polar residues" evidence="1">
    <location>
        <begin position="195"/>
        <end position="208"/>
    </location>
</feature>
<evidence type="ECO:0000313" key="3">
    <source>
        <dbReference type="Proteomes" id="UP000501753"/>
    </source>
</evidence>
<organism evidence="2 3">
    <name type="scientific">Streptomyces griseoviridis</name>
    <dbReference type="NCBI Taxonomy" id="45398"/>
    <lineage>
        <taxon>Bacteria</taxon>
        <taxon>Bacillati</taxon>
        <taxon>Actinomycetota</taxon>
        <taxon>Actinomycetes</taxon>
        <taxon>Kitasatosporales</taxon>
        <taxon>Streptomycetaceae</taxon>
        <taxon>Streptomyces</taxon>
    </lineage>
</organism>
<reference evidence="2 3" key="1">
    <citation type="submission" date="2018-04" db="EMBL/GenBank/DDBJ databases">
        <title>Complete genome sequences of Streptomyces griseoviridis K61 and characterization of antagonistic properties of biological control agents.</title>
        <authorList>
            <person name="Mariita R.M."/>
            <person name="Sello J.K."/>
        </authorList>
    </citation>
    <scope>NUCLEOTIDE SEQUENCE [LARGE SCALE GENOMIC DNA]</scope>
    <source>
        <strain evidence="2 3">K61</strain>
    </source>
</reference>